<gene>
    <name evidence="3" type="primary">linC_1</name>
    <name evidence="3" type="ORF">TRP8649_03058</name>
</gene>
<keyword evidence="3" id="KW-0560">Oxidoreductase</keyword>
<dbReference type="FunFam" id="3.40.50.720:FF:000084">
    <property type="entry name" value="Short-chain dehydrogenase reductase"/>
    <property type="match status" value="1"/>
</dbReference>
<dbReference type="AlphaFoldDB" id="A0A238JE18"/>
<reference evidence="4" key="1">
    <citation type="submission" date="2017-05" db="EMBL/GenBank/DDBJ databases">
        <authorList>
            <person name="Rodrigo-Torres L."/>
            <person name="Arahal R. D."/>
            <person name="Lucena T."/>
        </authorList>
    </citation>
    <scope>NUCLEOTIDE SEQUENCE [LARGE SCALE GENOMIC DNA]</scope>
    <source>
        <strain evidence="4">CECT 8649</strain>
    </source>
</reference>
<dbReference type="PROSITE" id="PS00061">
    <property type="entry name" value="ADH_SHORT"/>
    <property type="match status" value="1"/>
</dbReference>
<dbReference type="PRINTS" id="PR00080">
    <property type="entry name" value="SDRFAMILY"/>
</dbReference>
<dbReference type="PRINTS" id="PR00081">
    <property type="entry name" value="GDHRDH"/>
</dbReference>
<dbReference type="InterPro" id="IPR002347">
    <property type="entry name" value="SDR_fam"/>
</dbReference>
<name>A0A238JE18_9RHOB</name>
<dbReference type="CDD" id="cd05233">
    <property type="entry name" value="SDR_c"/>
    <property type="match status" value="1"/>
</dbReference>
<dbReference type="GO" id="GO:0016616">
    <property type="term" value="F:oxidoreductase activity, acting on the CH-OH group of donors, NAD or NADP as acceptor"/>
    <property type="evidence" value="ECO:0007669"/>
    <property type="project" value="UniProtKB-ARBA"/>
</dbReference>
<dbReference type="Pfam" id="PF13561">
    <property type="entry name" value="adh_short_C2"/>
    <property type="match status" value="1"/>
</dbReference>
<protein>
    <submittedName>
        <fullName evidence="3">2,5-dichloro-2,5-cyclohexadiene-1,4-diol dehydrogenase</fullName>
        <ecNumber evidence="3">1.1.1.-</ecNumber>
    </submittedName>
</protein>
<comment type="similarity">
    <text evidence="1">Belongs to the short-chain dehydrogenases/reductases (SDR) family.</text>
</comment>
<organism evidence="3 4">
    <name type="scientific">Pelagimonas phthalicica</name>
    <dbReference type="NCBI Taxonomy" id="1037362"/>
    <lineage>
        <taxon>Bacteria</taxon>
        <taxon>Pseudomonadati</taxon>
        <taxon>Pseudomonadota</taxon>
        <taxon>Alphaproteobacteria</taxon>
        <taxon>Rhodobacterales</taxon>
        <taxon>Roseobacteraceae</taxon>
        <taxon>Pelagimonas</taxon>
    </lineage>
</organism>
<evidence type="ECO:0000256" key="1">
    <source>
        <dbReference type="ARBA" id="ARBA00006484"/>
    </source>
</evidence>
<dbReference type="EMBL" id="FXXP01000002">
    <property type="protein sequence ID" value="SMX28930.1"/>
    <property type="molecule type" value="Genomic_DNA"/>
</dbReference>
<evidence type="ECO:0000259" key="2">
    <source>
        <dbReference type="SMART" id="SM00822"/>
    </source>
</evidence>
<dbReference type="InterPro" id="IPR036291">
    <property type="entry name" value="NAD(P)-bd_dom_sf"/>
</dbReference>
<accession>A0A238JE18</accession>
<evidence type="ECO:0000313" key="4">
    <source>
        <dbReference type="Proteomes" id="UP000225972"/>
    </source>
</evidence>
<dbReference type="Proteomes" id="UP000225972">
    <property type="component" value="Unassembled WGS sequence"/>
</dbReference>
<dbReference type="Gene3D" id="3.40.50.720">
    <property type="entry name" value="NAD(P)-binding Rossmann-like Domain"/>
    <property type="match status" value="1"/>
</dbReference>
<dbReference type="InterPro" id="IPR057326">
    <property type="entry name" value="KR_dom"/>
</dbReference>
<dbReference type="NCBIfam" id="NF005681">
    <property type="entry name" value="PRK07478.1"/>
    <property type="match status" value="1"/>
</dbReference>
<evidence type="ECO:0000313" key="3">
    <source>
        <dbReference type="EMBL" id="SMX28930.1"/>
    </source>
</evidence>
<dbReference type="OrthoDB" id="9812986at2"/>
<keyword evidence="4" id="KW-1185">Reference proteome</keyword>
<dbReference type="PANTHER" id="PTHR42760">
    <property type="entry name" value="SHORT-CHAIN DEHYDROGENASES/REDUCTASES FAMILY MEMBER"/>
    <property type="match status" value="1"/>
</dbReference>
<dbReference type="EC" id="1.1.1.-" evidence="3"/>
<proteinExistence type="inferred from homology"/>
<dbReference type="RefSeq" id="WP_099247818.1">
    <property type="nucleotide sequence ID" value="NZ_FXXP01000002.1"/>
</dbReference>
<dbReference type="SUPFAM" id="SSF51735">
    <property type="entry name" value="NAD(P)-binding Rossmann-fold domains"/>
    <property type="match status" value="1"/>
</dbReference>
<dbReference type="InterPro" id="IPR020904">
    <property type="entry name" value="Sc_DH/Rdtase_CS"/>
</dbReference>
<dbReference type="SMART" id="SM00822">
    <property type="entry name" value="PKS_KR"/>
    <property type="match status" value="1"/>
</dbReference>
<feature type="domain" description="Ketoreductase" evidence="2">
    <location>
        <begin position="6"/>
        <end position="200"/>
    </location>
</feature>
<sequence length="254" mass="25865">MELKGKTIVITGASSGIGAAAALLFAREGAQLVLGARREAELRQVAGQITQSNGKAVALAGDVTDPDYAKALVDCASDMYGQLDGAFNNAGMVGDMMPVADMALSNWQNVLETNLTSAFLCAKAQIPAMTKGGALVFTSSFVGSSNAGLPGMAAYAAAKAGLNGLVQSLANDHAQHGIRVNALLPGGTMTAMAGDDPAGHAFVRSLHPMRRMAEPEEIAQAALFLLSDRASFVTGTAMLADGGVSVQLGQGPVE</sequence>